<accession>A0A6G1S965</accession>
<name>A0A6G1S965_9ACAR</name>
<reference evidence="2" key="1">
    <citation type="submission" date="2018-10" db="EMBL/GenBank/DDBJ databases">
        <title>Transcriptome assembly of Aceria tosichella (Wheat curl mite) Type 2.</title>
        <authorList>
            <person name="Scully E.D."/>
            <person name="Geib S.M."/>
            <person name="Palmer N.A."/>
            <person name="Gupta A.K."/>
            <person name="Sarath G."/>
            <person name="Tatineni S."/>
        </authorList>
    </citation>
    <scope>NUCLEOTIDE SEQUENCE</scope>
    <source>
        <strain evidence="2">LincolnNE</strain>
    </source>
</reference>
<feature type="domain" description="ELMO" evidence="1">
    <location>
        <begin position="208"/>
        <end position="395"/>
    </location>
</feature>
<dbReference type="Pfam" id="PF04727">
    <property type="entry name" value="ELMO_CED12"/>
    <property type="match status" value="1"/>
</dbReference>
<proteinExistence type="predicted"/>
<sequence length="406" mass="48104">MAIEFIRIMFGELVHRFKLLLIFIYDLVYRFEKYIKFLLTGRHEFERICELPCDIYEKTMQLDRWLMRSKCRPIRKFYDNNLDHTRLNCPDENIKNAIEKILYSYKQHDGLHFSHHEVTKEARANLPSQNSDPLLAKHLEDGDLFLVELLNELTDKFVRIILRAKRVKLNANNEAILRDCIYRIISYNLSLVIALKIASIRYDSSIPSHKGKLVSLWNNLIQADEETASKKNGSRAFPPEQINSVITPDDSIVSSRWSLIGFQGEDPGTDFRGMGLLGLEQLEYLSRKSKYLARDLLKRSLDSKYEYPFAITGINITYHLVKLYKDGSMKHLYYDYGDSLFRNKRRNLNLIKTLNDLYVELYLRFDCFWRESKPENILVFNELMEDFVNIIRMDMSCRNFSMKFIY</sequence>
<dbReference type="EMBL" id="GGYP01002138">
    <property type="protein sequence ID" value="MDE46909.1"/>
    <property type="molecule type" value="Transcribed_RNA"/>
</dbReference>
<dbReference type="PANTHER" id="PTHR12771">
    <property type="entry name" value="ENGULFMENT AND CELL MOTILITY"/>
    <property type="match status" value="1"/>
</dbReference>
<dbReference type="InterPro" id="IPR006816">
    <property type="entry name" value="ELMO_dom"/>
</dbReference>
<organism evidence="2">
    <name type="scientific">Aceria tosichella</name>
    <name type="common">wheat curl mite</name>
    <dbReference type="NCBI Taxonomy" id="561515"/>
    <lineage>
        <taxon>Eukaryota</taxon>
        <taxon>Metazoa</taxon>
        <taxon>Ecdysozoa</taxon>
        <taxon>Arthropoda</taxon>
        <taxon>Chelicerata</taxon>
        <taxon>Arachnida</taxon>
        <taxon>Acari</taxon>
        <taxon>Acariformes</taxon>
        <taxon>Trombidiformes</taxon>
        <taxon>Prostigmata</taxon>
        <taxon>Eupodina</taxon>
        <taxon>Eriophyoidea</taxon>
        <taxon>Eriophyidae</taxon>
        <taxon>Eriophyinae</taxon>
        <taxon>Aceriini</taxon>
        <taxon>Aceria</taxon>
    </lineage>
</organism>
<gene>
    <name evidence="2" type="primary">ELMOD2</name>
    <name evidence="2" type="ORF">g.16364</name>
</gene>
<dbReference type="InterPro" id="IPR050868">
    <property type="entry name" value="ELMO_domain-containing"/>
</dbReference>
<dbReference type="PANTHER" id="PTHR12771:SF51">
    <property type="entry name" value="LD01482P"/>
    <property type="match status" value="1"/>
</dbReference>
<protein>
    <submittedName>
        <fullName evidence="2">ELMO domain-containing protein 2</fullName>
    </submittedName>
</protein>
<evidence type="ECO:0000259" key="1">
    <source>
        <dbReference type="PROSITE" id="PS51335"/>
    </source>
</evidence>
<evidence type="ECO:0000313" key="2">
    <source>
        <dbReference type="EMBL" id="MDE46909.1"/>
    </source>
</evidence>
<dbReference type="AlphaFoldDB" id="A0A6G1S965"/>
<dbReference type="PROSITE" id="PS51335">
    <property type="entry name" value="ELMO"/>
    <property type="match status" value="1"/>
</dbReference>